<reference evidence="1" key="1">
    <citation type="submission" date="2021-02" db="EMBL/GenBank/DDBJ databases">
        <authorList>
            <consortium name="DOE Joint Genome Institute"/>
            <person name="Ahrendt S."/>
            <person name="Looney B.P."/>
            <person name="Miyauchi S."/>
            <person name="Morin E."/>
            <person name="Drula E."/>
            <person name="Courty P.E."/>
            <person name="Chicoki N."/>
            <person name="Fauchery L."/>
            <person name="Kohler A."/>
            <person name="Kuo A."/>
            <person name="Labutti K."/>
            <person name="Pangilinan J."/>
            <person name="Lipzen A."/>
            <person name="Riley R."/>
            <person name="Andreopoulos W."/>
            <person name="He G."/>
            <person name="Johnson J."/>
            <person name="Barry K.W."/>
            <person name="Grigoriev I.V."/>
            <person name="Nagy L."/>
            <person name="Hibbett D."/>
            <person name="Henrissat B."/>
            <person name="Matheny P.B."/>
            <person name="Labbe J."/>
            <person name="Martin F."/>
        </authorList>
    </citation>
    <scope>NUCLEOTIDE SEQUENCE</scope>
    <source>
        <strain evidence="1">FP105234-sp</strain>
    </source>
</reference>
<organism evidence="1 2">
    <name type="scientific">Auriscalpium vulgare</name>
    <dbReference type="NCBI Taxonomy" id="40419"/>
    <lineage>
        <taxon>Eukaryota</taxon>
        <taxon>Fungi</taxon>
        <taxon>Dikarya</taxon>
        <taxon>Basidiomycota</taxon>
        <taxon>Agaricomycotina</taxon>
        <taxon>Agaricomycetes</taxon>
        <taxon>Russulales</taxon>
        <taxon>Auriscalpiaceae</taxon>
        <taxon>Auriscalpium</taxon>
    </lineage>
</organism>
<protein>
    <submittedName>
        <fullName evidence="1">Uncharacterized protein</fullName>
    </submittedName>
</protein>
<sequence>MPRTLQSLSVHVFPAHPGQRWETPSAAMLPALRDLELDNFDWTNTAQFEALIESGVLPQLRTLSLLLRGPYAPPRAFTDALAGLETLIISTLPEKACVLPPGLWHLGFHNRYFSYENQVARAQLLLDAARALPKLRLVTATRLLDEEVLDAFKRACRDYKVDFAVYEKLECFPRPQHVDWI</sequence>
<proteinExistence type="predicted"/>
<keyword evidence="2" id="KW-1185">Reference proteome</keyword>
<comment type="caution">
    <text evidence="1">The sequence shown here is derived from an EMBL/GenBank/DDBJ whole genome shotgun (WGS) entry which is preliminary data.</text>
</comment>
<name>A0ACB8R136_9AGAM</name>
<dbReference type="Proteomes" id="UP000814033">
    <property type="component" value="Unassembled WGS sequence"/>
</dbReference>
<dbReference type="EMBL" id="MU276820">
    <property type="protein sequence ID" value="KAI0037625.1"/>
    <property type="molecule type" value="Genomic_DNA"/>
</dbReference>
<gene>
    <name evidence="1" type="ORF">FA95DRAFT_1578713</name>
</gene>
<accession>A0ACB8R136</accession>
<reference evidence="1" key="2">
    <citation type="journal article" date="2022" name="New Phytol.">
        <title>Evolutionary transition to the ectomycorrhizal habit in the genomes of a hyperdiverse lineage of mushroom-forming fungi.</title>
        <authorList>
            <person name="Looney B."/>
            <person name="Miyauchi S."/>
            <person name="Morin E."/>
            <person name="Drula E."/>
            <person name="Courty P.E."/>
            <person name="Kohler A."/>
            <person name="Kuo A."/>
            <person name="LaButti K."/>
            <person name="Pangilinan J."/>
            <person name="Lipzen A."/>
            <person name="Riley R."/>
            <person name="Andreopoulos W."/>
            <person name="He G."/>
            <person name="Johnson J."/>
            <person name="Nolan M."/>
            <person name="Tritt A."/>
            <person name="Barry K.W."/>
            <person name="Grigoriev I.V."/>
            <person name="Nagy L.G."/>
            <person name="Hibbett D."/>
            <person name="Henrissat B."/>
            <person name="Matheny P.B."/>
            <person name="Labbe J."/>
            <person name="Martin F.M."/>
        </authorList>
    </citation>
    <scope>NUCLEOTIDE SEQUENCE</scope>
    <source>
        <strain evidence="1">FP105234-sp</strain>
    </source>
</reference>
<evidence type="ECO:0000313" key="1">
    <source>
        <dbReference type="EMBL" id="KAI0037625.1"/>
    </source>
</evidence>
<evidence type="ECO:0000313" key="2">
    <source>
        <dbReference type="Proteomes" id="UP000814033"/>
    </source>
</evidence>